<evidence type="ECO:0000256" key="6">
    <source>
        <dbReference type="ARBA" id="ARBA00022679"/>
    </source>
</evidence>
<dbReference type="STRING" id="1968527.B5M47_02810"/>
<dbReference type="GO" id="GO:0005978">
    <property type="term" value="P:glycogen biosynthetic process"/>
    <property type="evidence" value="ECO:0007669"/>
    <property type="project" value="UniProtKB-KW"/>
</dbReference>
<comment type="similarity">
    <text evidence="3">Belongs to the glycosyltransferase 1 family. Bacterial/plant glycogen synthase subfamily.</text>
</comment>
<evidence type="ECO:0000256" key="4">
    <source>
        <dbReference type="ARBA" id="ARBA00012588"/>
    </source>
</evidence>
<evidence type="ECO:0000256" key="1">
    <source>
        <dbReference type="ARBA" id="ARBA00001478"/>
    </source>
</evidence>
<evidence type="ECO:0000259" key="9">
    <source>
        <dbReference type="Pfam" id="PF08323"/>
    </source>
</evidence>
<dbReference type="Proteomes" id="UP000192520">
    <property type="component" value="Unassembled WGS sequence"/>
</dbReference>
<comment type="catalytic activity">
    <reaction evidence="1">
        <text>[(1-&gt;4)-alpha-D-glucosyl](n) + ADP-alpha-D-glucose = [(1-&gt;4)-alpha-D-glucosyl](n+1) + ADP + H(+)</text>
        <dbReference type="Rhea" id="RHEA:18189"/>
        <dbReference type="Rhea" id="RHEA-COMP:9584"/>
        <dbReference type="Rhea" id="RHEA-COMP:9587"/>
        <dbReference type="ChEBI" id="CHEBI:15378"/>
        <dbReference type="ChEBI" id="CHEBI:15444"/>
        <dbReference type="ChEBI" id="CHEBI:57498"/>
        <dbReference type="ChEBI" id="CHEBI:456216"/>
        <dbReference type="EC" id="2.4.1.21"/>
    </reaction>
</comment>
<dbReference type="InterPro" id="IPR001296">
    <property type="entry name" value="Glyco_trans_1"/>
</dbReference>
<sequence length="388" mass="44926">MSRGCLEFFSKDSDWVPDIFHANEWETGHIPDWLRTAYDKDPKLFSSAVIFTIHNLQFHGNFDHRNVPELNMDDGRSPVANFFSERLVWQDFLKRGIIYGDIVNTVSKTYAKEILQPEYGECLDRLLTEVRSKLYGIRNGIDYDELNPATDKLLKANYDVRSLDARVVNKLALQEEFDLEQDEDIPLLAYMGRIDMQKGVDLLVEIMRPLLKDFRVQFIVMGSGDGGLMEMFRQLKKDFPAKVGAHLMADFTLPRLIFAGADIMFYPSRFEPCGIVPMEGMRYGAIPIVRATGGLADTVEQFDPAANTGTGFVFQTFDGWSLFAQTIRALEIFRQKKVWRELQKRAMMQDNSWEARAREYLELYKKAIHFRNKRLIEEERLRGEDVSL</sequence>
<accession>A0A1W9NXK6</accession>
<dbReference type="EMBL" id="MZGJ01000015">
    <property type="protein sequence ID" value="OQX50887.1"/>
    <property type="molecule type" value="Genomic_DNA"/>
</dbReference>
<evidence type="ECO:0000256" key="5">
    <source>
        <dbReference type="ARBA" id="ARBA00022676"/>
    </source>
</evidence>
<gene>
    <name evidence="10" type="ORF">B5M47_02810</name>
</gene>
<evidence type="ECO:0000313" key="10">
    <source>
        <dbReference type="EMBL" id="OQX50887.1"/>
    </source>
</evidence>
<dbReference type="Pfam" id="PF08323">
    <property type="entry name" value="Glyco_transf_5"/>
    <property type="match status" value="1"/>
</dbReference>
<reference evidence="11" key="1">
    <citation type="submission" date="2017-03" db="EMBL/GenBank/DDBJ databases">
        <title>Novel pathways for hydrocarbon cycling and metabolic interdependencies in hydrothermal sediment communities.</title>
        <authorList>
            <person name="Dombrowski N."/>
            <person name="Seitz K."/>
            <person name="Teske A."/>
            <person name="Baker B."/>
        </authorList>
    </citation>
    <scope>NUCLEOTIDE SEQUENCE [LARGE SCALE GENOMIC DNA]</scope>
</reference>
<protein>
    <recommendedName>
        <fullName evidence="4">starch synthase</fullName>
        <ecNumber evidence="4">2.4.1.21</ecNumber>
    </recommendedName>
</protein>
<feature type="domain" description="Glycosyl transferase family 1" evidence="8">
    <location>
        <begin position="176"/>
        <end position="330"/>
    </location>
</feature>
<dbReference type="GO" id="GO:0009011">
    <property type="term" value="F:alpha-1,4-glucan glucosyltransferase (ADP-glucose donor) activity"/>
    <property type="evidence" value="ECO:0007669"/>
    <property type="project" value="UniProtKB-EC"/>
</dbReference>
<dbReference type="PANTHER" id="PTHR45825:SF11">
    <property type="entry name" value="ALPHA AMYLASE DOMAIN-CONTAINING PROTEIN"/>
    <property type="match status" value="1"/>
</dbReference>
<evidence type="ECO:0000256" key="2">
    <source>
        <dbReference type="ARBA" id="ARBA00002764"/>
    </source>
</evidence>
<comment type="function">
    <text evidence="2">Synthesizes alpha-1,4-glucan chains using ADP-glucose.</text>
</comment>
<dbReference type="SUPFAM" id="SSF53756">
    <property type="entry name" value="UDP-Glycosyltransferase/glycogen phosphorylase"/>
    <property type="match status" value="1"/>
</dbReference>
<evidence type="ECO:0000256" key="3">
    <source>
        <dbReference type="ARBA" id="ARBA00010281"/>
    </source>
</evidence>
<keyword evidence="6" id="KW-0808">Transferase</keyword>
<organism evidence="10 11">
    <name type="scientific">candidate division CPR3 bacterium 4484_211</name>
    <dbReference type="NCBI Taxonomy" id="1968527"/>
    <lineage>
        <taxon>Bacteria</taxon>
        <taxon>Bacteria division CPR3</taxon>
    </lineage>
</organism>
<dbReference type="GO" id="GO:0004373">
    <property type="term" value="F:alpha-1,4-glucan glucosyltransferase (UDP-glucose donor) activity"/>
    <property type="evidence" value="ECO:0007669"/>
    <property type="project" value="InterPro"/>
</dbReference>
<dbReference type="InterPro" id="IPR013534">
    <property type="entry name" value="Starch_synth_cat_dom"/>
</dbReference>
<proteinExistence type="inferred from homology"/>
<dbReference type="AlphaFoldDB" id="A0A1W9NXK6"/>
<dbReference type="Gene3D" id="3.40.50.2000">
    <property type="entry name" value="Glycogen Phosphorylase B"/>
    <property type="match status" value="2"/>
</dbReference>
<keyword evidence="7" id="KW-0320">Glycogen biosynthesis</keyword>
<dbReference type="PANTHER" id="PTHR45825">
    <property type="entry name" value="GRANULE-BOUND STARCH SYNTHASE 1, CHLOROPLASTIC/AMYLOPLASTIC"/>
    <property type="match status" value="1"/>
</dbReference>
<feature type="domain" description="Starch synthase catalytic" evidence="9">
    <location>
        <begin position="1"/>
        <end position="128"/>
    </location>
</feature>
<dbReference type="CDD" id="cd03791">
    <property type="entry name" value="GT5_Glycogen_synthase_DULL1-like"/>
    <property type="match status" value="1"/>
</dbReference>
<dbReference type="EC" id="2.4.1.21" evidence="4"/>
<dbReference type="Pfam" id="PF00534">
    <property type="entry name" value="Glycos_transf_1"/>
    <property type="match status" value="1"/>
</dbReference>
<evidence type="ECO:0000259" key="8">
    <source>
        <dbReference type="Pfam" id="PF00534"/>
    </source>
</evidence>
<name>A0A1W9NXK6_UNCC3</name>
<dbReference type="InterPro" id="IPR011835">
    <property type="entry name" value="GS/SS"/>
</dbReference>
<keyword evidence="5" id="KW-0328">Glycosyltransferase</keyword>
<dbReference type="NCBIfam" id="TIGR02095">
    <property type="entry name" value="glgA"/>
    <property type="match status" value="1"/>
</dbReference>
<comment type="caution">
    <text evidence="10">The sequence shown here is derived from an EMBL/GenBank/DDBJ whole genome shotgun (WGS) entry which is preliminary data.</text>
</comment>
<evidence type="ECO:0000313" key="11">
    <source>
        <dbReference type="Proteomes" id="UP000192520"/>
    </source>
</evidence>
<evidence type="ECO:0000256" key="7">
    <source>
        <dbReference type="ARBA" id="ARBA00023056"/>
    </source>
</evidence>